<evidence type="ECO:0000313" key="8">
    <source>
        <dbReference type="EMBL" id="CAD2213693.1"/>
    </source>
</evidence>
<accession>A0A7G2C4N7</accession>
<gene>
    <name evidence="8" type="ORF">ADEAN_000113600</name>
</gene>
<dbReference type="VEuPathDB" id="TriTrypDB:ADEAN_000113600"/>
<evidence type="ECO:0000256" key="2">
    <source>
        <dbReference type="ARBA" id="ARBA00022692"/>
    </source>
</evidence>
<proteinExistence type="predicted"/>
<dbReference type="InterPro" id="IPR013057">
    <property type="entry name" value="AA_transpt_TM"/>
</dbReference>
<keyword evidence="4 6" id="KW-0472">Membrane</keyword>
<keyword evidence="2 6" id="KW-0812">Transmembrane</keyword>
<evidence type="ECO:0000256" key="3">
    <source>
        <dbReference type="ARBA" id="ARBA00022989"/>
    </source>
</evidence>
<dbReference type="Proteomes" id="UP000515908">
    <property type="component" value="Chromosome 02"/>
</dbReference>
<evidence type="ECO:0000256" key="6">
    <source>
        <dbReference type="SAM" id="Phobius"/>
    </source>
</evidence>
<comment type="subcellular location">
    <subcellularLocation>
        <location evidence="1">Membrane</location>
        <topology evidence="1">Multi-pass membrane protein</topology>
    </subcellularLocation>
</comment>
<feature type="domain" description="Amino acid transporter transmembrane" evidence="7">
    <location>
        <begin position="61"/>
        <end position="538"/>
    </location>
</feature>
<feature type="transmembrane region" description="Helical" evidence="6">
    <location>
        <begin position="456"/>
        <end position="473"/>
    </location>
</feature>
<feature type="transmembrane region" description="Helical" evidence="6">
    <location>
        <begin position="309"/>
        <end position="333"/>
    </location>
</feature>
<feature type="transmembrane region" description="Helical" evidence="6">
    <location>
        <begin position="94"/>
        <end position="117"/>
    </location>
</feature>
<feature type="transmembrane region" description="Helical" evidence="6">
    <location>
        <begin position="191"/>
        <end position="209"/>
    </location>
</feature>
<dbReference type="PANTHER" id="PTHR22950:SF369">
    <property type="entry name" value="ACID TRANSPORTER 1, PUTATIVE-RELATED"/>
    <property type="match status" value="1"/>
</dbReference>
<dbReference type="EMBL" id="LR877146">
    <property type="protein sequence ID" value="CAD2213693.1"/>
    <property type="molecule type" value="Genomic_DNA"/>
</dbReference>
<dbReference type="Pfam" id="PF01490">
    <property type="entry name" value="Aa_trans"/>
    <property type="match status" value="1"/>
</dbReference>
<keyword evidence="9" id="KW-1185">Reference proteome</keyword>
<evidence type="ECO:0000256" key="4">
    <source>
        <dbReference type="ARBA" id="ARBA00023136"/>
    </source>
</evidence>
<feature type="transmembrane region" description="Helical" evidence="6">
    <location>
        <begin position="358"/>
        <end position="378"/>
    </location>
</feature>
<dbReference type="PANTHER" id="PTHR22950">
    <property type="entry name" value="AMINO ACID TRANSPORTER"/>
    <property type="match status" value="1"/>
</dbReference>
<evidence type="ECO:0000259" key="7">
    <source>
        <dbReference type="Pfam" id="PF01490"/>
    </source>
</evidence>
<feature type="transmembrane region" description="Helical" evidence="6">
    <location>
        <begin position="514"/>
        <end position="539"/>
    </location>
</feature>
<evidence type="ECO:0000313" key="9">
    <source>
        <dbReference type="Proteomes" id="UP000515908"/>
    </source>
</evidence>
<feature type="region of interest" description="Disordered" evidence="5">
    <location>
        <begin position="1"/>
        <end position="37"/>
    </location>
</feature>
<feature type="transmembrane region" description="Helical" evidence="6">
    <location>
        <begin position="221"/>
        <end position="244"/>
    </location>
</feature>
<name>A0A7G2C4N7_9TRYP</name>
<protein>
    <submittedName>
        <fullName evidence="8">Transmembrane amino acid transporter protein/Tryptophan/tyrosine permease family, putative</fullName>
    </submittedName>
</protein>
<keyword evidence="3 6" id="KW-1133">Transmembrane helix</keyword>
<evidence type="ECO:0000256" key="5">
    <source>
        <dbReference type="SAM" id="MobiDB-lite"/>
    </source>
</evidence>
<organism evidence="8 9">
    <name type="scientific">Angomonas deanei</name>
    <dbReference type="NCBI Taxonomy" id="59799"/>
    <lineage>
        <taxon>Eukaryota</taxon>
        <taxon>Discoba</taxon>
        <taxon>Euglenozoa</taxon>
        <taxon>Kinetoplastea</taxon>
        <taxon>Metakinetoplastina</taxon>
        <taxon>Trypanosomatida</taxon>
        <taxon>Trypanosomatidae</taxon>
        <taxon>Strigomonadinae</taxon>
        <taxon>Angomonas</taxon>
    </lineage>
</organism>
<sequence length="544" mass="59880">MSLNDREFGDEGETYNVNKPMDAPEGSPDMQQYAENASPRRGGFPPLRFFQKCVYKILPPGGILSSAFNLASSSIGAGILGLPAASNTSGLGMAMIYLVIMTFFTIFSMHILAIVQLKTGINSFEAIARQLFPGGKRAFSYWVAFIRWFHAFGGCVGYVISVGNCLSPIFAEAHRRQPDNKAIAYFNTTSGNRLLVSLIWLCIMFPLVIPKHIDSLRYASAFAVLFMMYFCVIIIVHSCLHGLSKHTKNVYLSGNQFHDVEGEANIYIFRTGNSAVGGLGTFMFSFVTQLNLGETIADMRSEIRTVGNVTLASAIGVMMCSVLYVLVSIFGYLDFGSYALSKNSILLMYNPMEEPEVMLAYVGVLVKLCAAYAVLSIASRNSIYYIIGFQSRYAPGRYHKERKDSRSEVAEEEMEEVTKPKKSSSSLHISTLEVGLEKEDEDTELFIDNIPYWQHLLLVVILAGVKLICGLFIPNINIVFGFAGAISGGCLAFIFPSLFYIYCGDFTPAKAGYFNYYVTYLLLVSGVAGIVFGTGATIFDIVVG</sequence>
<feature type="transmembrane region" description="Helical" evidence="6">
    <location>
        <begin position="479"/>
        <end position="502"/>
    </location>
</feature>
<dbReference type="GO" id="GO:0016020">
    <property type="term" value="C:membrane"/>
    <property type="evidence" value="ECO:0007669"/>
    <property type="project" value="UniProtKB-SubCell"/>
</dbReference>
<dbReference type="GO" id="GO:0005737">
    <property type="term" value="C:cytoplasm"/>
    <property type="evidence" value="ECO:0007669"/>
    <property type="project" value="TreeGrafter"/>
</dbReference>
<dbReference type="AlphaFoldDB" id="A0A7G2C4N7"/>
<feature type="transmembrane region" description="Helical" evidence="6">
    <location>
        <begin position="57"/>
        <end position="82"/>
    </location>
</feature>
<feature type="transmembrane region" description="Helical" evidence="6">
    <location>
        <begin position="138"/>
        <end position="160"/>
    </location>
</feature>
<reference evidence="8 9" key="1">
    <citation type="submission" date="2020-08" db="EMBL/GenBank/DDBJ databases">
        <authorList>
            <person name="Newling K."/>
            <person name="Davey J."/>
            <person name="Forrester S."/>
        </authorList>
    </citation>
    <scope>NUCLEOTIDE SEQUENCE [LARGE SCALE GENOMIC DNA]</scope>
    <source>
        <strain evidence="9">Crithidia deanei Carvalho (ATCC PRA-265)</strain>
    </source>
</reference>
<evidence type="ECO:0000256" key="1">
    <source>
        <dbReference type="ARBA" id="ARBA00004141"/>
    </source>
</evidence>
<feature type="transmembrane region" description="Helical" evidence="6">
    <location>
        <begin position="264"/>
        <end position="288"/>
    </location>
</feature>
<dbReference type="GO" id="GO:0015179">
    <property type="term" value="F:L-amino acid transmembrane transporter activity"/>
    <property type="evidence" value="ECO:0007669"/>
    <property type="project" value="TreeGrafter"/>
</dbReference>